<feature type="short sequence motif" description="'HIGH' region" evidence="8">
    <location>
        <begin position="51"/>
        <end position="61"/>
    </location>
</feature>
<evidence type="ECO:0000256" key="9">
    <source>
        <dbReference type="RuleBase" id="RU363035"/>
    </source>
</evidence>
<evidence type="ECO:0000256" key="1">
    <source>
        <dbReference type="ARBA" id="ARBA00005594"/>
    </source>
</evidence>
<dbReference type="InterPro" id="IPR002300">
    <property type="entry name" value="aa-tRNA-synth_Ia"/>
</dbReference>
<evidence type="ECO:0000313" key="13">
    <source>
        <dbReference type="Proteomes" id="UP000240569"/>
    </source>
</evidence>
<dbReference type="EMBL" id="NEXD01000004">
    <property type="protein sequence ID" value="PSN86602.1"/>
    <property type="molecule type" value="Genomic_DNA"/>
</dbReference>
<protein>
    <recommendedName>
        <fullName evidence="8">Leucine--tRNA ligase</fullName>
        <ecNumber evidence="8">6.1.1.4</ecNumber>
    </recommendedName>
    <alternativeName>
        <fullName evidence="8">Leucyl-tRNA synthetase</fullName>
        <shortName evidence="8">LeuRS</shortName>
    </alternativeName>
</protein>
<keyword evidence="5 8" id="KW-0067">ATP-binding</keyword>
<keyword evidence="4 8" id="KW-0547">Nucleotide-binding</keyword>
<comment type="similarity">
    <text evidence="1 8 9">Belongs to the class-I aminoacyl-tRNA synthetase family.</text>
</comment>
<evidence type="ECO:0000259" key="11">
    <source>
        <dbReference type="Pfam" id="PF08264"/>
    </source>
</evidence>
<evidence type="ECO:0000256" key="4">
    <source>
        <dbReference type="ARBA" id="ARBA00022741"/>
    </source>
</evidence>
<evidence type="ECO:0000256" key="3">
    <source>
        <dbReference type="ARBA" id="ARBA00022598"/>
    </source>
</evidence>
<name>A0A2R6AJP1_9ARCH</name>
<keyword evidence="3 8" id="KW-0436">Ligase</keyword>
<keyword evidence="2 8" id="KW-0963">Cytoplasm</keyword>
<dbReference type="SUPFAM" id="SSF47323">
    <property type="entry name" value="Anticodon-binding domain of a subclass of class I aminoacyl-tRNA synthetases"/>
    <property type="match status" value="1"/>
</dbReference>
<evidence type="ECO:0000256" key="8">
    <source>
        <dbReference type="HAMAP-Rule" id="MF_00049"/>
    </source>
</evidence>
<comment type="caution">
    <text evidence="12">The sequence shown here is derived from an EMBL/GenBank/DDBJ whole genome shotgun (WGS) entry which is preliminary data.</text>
</comment>
<dbReference type="InterPro" id="IPR014729">
    <property type="entry name" value="Rossmann-like_a/b/a_fold"/>
</dbReference>
<dbReference type="PANTHER" id="PTHR45794:SF1">
    <property type="entry name" value="LEUCINE--TRNA LIGASE, CYTOPLASMIC"/>
    <property type="match status" value="1"/>
</dbReference>
<evidence type="ECO:0000256" key="6">
    <source>
        <dbReference type="ARBA" id="ARBA00022917"/>
    </source>
</evidence>
<gene>
    <name evidence="8" type="primary">leuS</name>
    <name evidence="12" type="ORF">B9Q02_01890</name>
</gene>
<evidence type="ECO:0000259" key="10">
    <source>
        <dbReference type="Pfam" id="PF00133"/>
    </source>
</evidence>
<dbReference type="NCBIfam" id="NF008957">
    <property type="entry name" value="PRK12300.1"/>
    <property type="match status" value="1"/>
</dbReference>
<dbReference type="PROSITE" id="PS00178">
    <property type="entry name" value="AA_TRNA_LIGASE_I"/>
    <property type="match status" value="1"/>
</dbReference>
<dbReference type="Gene3D" id="3.40.50.620">
    <property type="entry name" value="HUPs"/>
    <property type="match status" value="1"/>
</dbReference>
<evidence type="ECO:0000256" key="7">
    <source>
        <dbReference type="ARBA" id="ARBA00023146"/>
    </source>
</evidence>
<dbReference type="Pfam" id="PF08264">
    <property type="entry name" value="Anticodon_1"/>
    <property type="match status" value="1"/>
</dbReference>
<dbReference type="AlphaFoldDB" id="A0A2R6AJP1"/>
<dbReference type="EC" id="6.1.1.4" evidence="8"/>
<keyword evidence="7 8" id="KW-0030">Aminoacyl-tRNA synthetase</keyword>
<evidence type="ECO:0000256" key="2">
    <source>
        <dbReference type="ARBA" id="ARBA00022490"/>
    </source>
</evidence>
<dbReference type="SUPFAM" id="SSF50677">
    <property type="entry name" value="ValRS/IleRS/LeuRS editing domain"/>
    <property type="match status" value="1"/>
</dbReference>
<dbReference type="Gene3D" id="1.10.730.10">
    <property type="entry name" value="Isoleucyl-tRNA Synthetase, Domain 1"/>
    <property type="match status" value="1"/>
</dbReference>
<dbReference type="NCBIfam" id="TIGR00395">
    <property type="entry name" value="leuS_arch"/>
    <property type="match status" value="1"/>
</dbReference>
<sequence>MDELSEAEYAKKIARIKQIEEKIQPLWEEKKVYEAEPVEGKPKKFVTFPYPYMNGPLHVGHALSSTRVDVYARYMRLQGYNVLYPFAWHWTGEPIVGLAKRVAKGEQKTIDILTKVDGVPTEHLSKFTDPFYVANYYTAEGKKVVKRLGLSIDWRREFTTAHNEGYSRFVAWQYLTLREKGYIVKGTHPVVWCPNDKSPTGDHDRAEGEGVSPDEMSLVKFRLLKEDAFLVAATYRPETIFGATNLWVNPKALYVEALVDGERWIVSEYAAKVLPEQKHVVKVIRSFLGEELLLKEVETPLTARRLPVLPAEFVDPTFGTGVVYSVPAHAPYDYLALNDLKNKELSSELRKVVEEIRPISIISVSGYGDFPAIEECKRLGVESQKDPKAEKATENVYKLEYNKGVMKENCGKYSGKRVSDAKVEIFNELLKMGLGAVFYDTPKPVICRCGTRCIVKILEDQWFLKYGDPSWKAQARKALSLMKIFPEEARQWFLDVIEWLQDKPCTRKSGMGTPLPWDTEWIIETLSDSTVYMAYYTVSKYVNQNLIKPSQLTKEFFDYVFLGVGDLTQLSTQIGLSKELIQKVRQEFLYWYPVDLRNSAKELIANHLTFFIFHHCALFPENLWPKAISVNGLITVNGEPMHKSKGNYVSIKAALEKYGADVSRCTLINGTESLDDPDWNDKAALNMLDKIHSFIELVAHIGNGEPVETLDIDKWLLARLKQRAKEVAQHLEEMRTRSAFNIAFFEVWEDYKRYLKRCAKPNTSVQRMFIAEWSKLLHPFMPHVAQWAYNELGFHGLIEQAKYPDTQITDEEALLLIREEYLIKIEEDLTNLMRMMQGSNELEIAYATSKKRYVVLSMINSKLGDNLRVTPEMIERLSEITKEKSKAGAIAQKIIKLIAEWKAYPREWVAKMIERESEALCSFAPYLERVYGLKVKVVDEEHSEDQKRASLSLPLKPSLTLKKGP</sequence>
<comment type="catalytic activity">
    <reaction evidence="8">
        <text>tRNA(Leu) + L-leucine + ATP = L-leucyl-tRNA(Leu) + AMP + diphosphate</text>
        <dbReference type="Rhea" id="RHEA:11688"/>
        <dbReference type="Rhea" id="RHEA-COMP:9613"/>
        <dbReference type="Rhea" id="RHEA-COMP:9622"/>
        <dbReference type="ChEBI" id="CHEBI:30616"/>
        <dbReference type="ChEBI" id="CHEBI:33019"/>
        <dbReference type="ChEBI" id="CHEBI:57427"/>
        <dbReference type="ChEBI" id="CHEBI:78442"/>
        <dbReference type="ChEBI" id="CHEBI:78494"/>
        <dbReference type="ChEBI" id="CHEBI:456215"/>
        <dbReference type="EC" id="6.1.1.4"/>
    </reaction>
</comment>
<dbReference type="InterPro" id="IPR001412">
    <property type="entry name" value="aa-tRNA-synth_I_CS"/>
</dbReference>
<dbReference type="Gene3D" id="3.90.740.10">
    <property type="entry name" value="Valyl/Leucyl/Isoleucyl-tRNA synthetase, editing domain"/>
    <property type="match status" value="1"/>
</dbReference>
<dbReference type="Proteomes" id="UP000240569">
    <property type="component" value="Unassembled WGS sequence"/>
</dbReference>
<dbReference type="HAMAP" id="MF_00049_A">
    <property type="entry name" value="Leu_tRNA_synth_A"/>
    <property type="match status" value="1"/>
</dbReference>
<dbReference type="GO" id="GO:0006429">
    <property type="term" value="P:leucyl-tRNA aminoacylation"/>
    <property type="evidence" value="ECO:0007669"/>
    <property type="project" value="UniProtKB-UniRule"/>
</dbReference>
<accession>A0A2R6AJP1</accession>
<dbReference type="InterPro" id="IPR009080">
    <property type="entry name" value="tRNAsynth_Ia_anticodon-bd"/>
</dbReference>
<evidence type="ECO:0000313" key="12">
    <source>
        <dbReference type="EMBL" id="PSN86602.1"/>
    </source>
</evidence>
<dbReference type="GO" id="GO:0005524">
    <property type="term" value="F:ATP binding"/>
    <property type="evidence" value="ECO:0007669"/>
    <property type="project" value="UniProtKB-UniRule"/>
</dbReference>
<feature type="domain" description="Aminoacyl-tRNA synthetase class Ia" evidence="10">
    <location>
        <begin position="23"/>
        <end position="675"/>
    </location>
</feature>
<dbReference type="GO" id="GO:0004823">
    <property type="term" value="F:leucine-tRNA ligase activity"/>
    <property type="evidence" value="ECO:0007669"/>
    <property type="project" value="UniProtKB-UniRule"/>
</dbReference>
<dbReference type="PANTHER" id="PTHR45794">
    <property type="entry name" value="LEUCYL-TRNA SYNTHETASE"/>
    <property type="match status" value="1"/>
</dbReference>
<dbReference type="Pfam" id="PF00133">
    <property type="entry name" value="tRNA-synt_1"/>
    <property type="match status" value="1"/>
</dbReference>
<keyword evidence="6 8" id="KW-0648">Protein biosynthesis</keyword>
<dbReference type="SUPFAM" id="SSF52374">
    <property type="entry name" value="Nucleotidylyl transferase"/>
    <property type="match status" value="1"/>
</dbReference>
<dbReference type="InterPro" id="IPR009008">
    <property type="entry name" value="Val/Leu/Ile-tRNA-synth_edit"/>
</dbReference>
<feature type="binding site" evidence="8">
    <location>
        <position position="643"/>
    </location>
    <ligand>
        <name>ATP</name>
        <dbReference type="ChEBI" id="CHEBI:30616"/>
    </ligand>
</feature>
<dbReference type="InterPro" id="IPR004493">
    <property type="entry name" value="Leu-tRNA-synth_Ia_arc/euk"/>
</dbReference>
<comment type="subcellular location">
    <subcellularLocation>
        <location evidence="8">Cytoplasm</location>
    </subcellularLocation>
</comment>
<organism evidence="12 13">
    <name type="scientific">Candidatus Marsarchaeota G1 archaeon BE_D</name>
    <dbReference type="NCBI Taxonomy" id="1978156"/>
    <lineage>
        <taxon>Archaea</taxon>
        <taxon>Candidatus Marsarchaeota</taxon>
        <taxon>Candidatus Marsarchaeota group 1</taxon>
    </lineage>
</organism>
<dbReference type="Gene3D" id="3.30.2320.20">
    <property type="entry name" value="Class I aminoacyl-tRNA synthetases (RS)"/>
    <property type="match status" value="1"/>
</dbReference>
<feature type="short sequence motif" description="'KMSKS' region" evidence="8">
    <location>
        <begin position="640"/>
        <end position="644"/>
    </location>
</feature>
<dbReference type="GO" id="GO:0002161">
    <property type="term" value="F:aminoacyl-tRNA deacylase activity"/>
    <property type="evidence" value="ECO:0007669"/>
    <property type="project" value="InterPro"/>
</dbReference>
<dbReference type="InterPro" id="IPR013155">
    <property type="entry name" value="M/V/L/I-tRNA-synth_anticd-bd"/>
</dbReference>
<dbReference type="InterPro" id="IPR020791">
    <property type="entry name" value="Leu-tRNA-lgase_arc"/>
</dbReference>
<proteinExistence type="inferred from homology"/>
<reference evidence="12 13" key="1">
    <citation type="submission" date="2017-04" db="EMBL/GenBank/DDBJ databases">
        <title>Novel microbial lineages endemic to geothermal iron-oxide mats fill important gaps in the evolutionary history of Archaea.</title>
        <authorList>
            <person name="Jay Z.J."/>
            <person name="Beam J.P."/>
            <person name="Dlakic M."/>
            <person name="Rusch D.B."/>
            <person name="Kozubal M.A."/>
            <person name="Inskeep W.P."/>
        </authorList>
    </citation>
    <scope>NUCLEOTIDE SEQUENCE [LARGE SCALE GENOMIC DNA]</scope>
    <source>
        <strain evidence="12">BE_D</strain>
    </source>
</reference>
<dbReference type="GO" id="GO:0005737">
    <property type="term" value="C:cytoplasm"/>
    <property type="evidence" value="ECO:0007669"/>
    <property type="project" value="UniProtKB-SubCell"/>
</dbReference>
<feature type="domain" description="Methionyl/Valyl/Leucyl/Isoleucyl-tRNA synthetase anticodon-binding" evidence="11">
    <location>
        <begin position="713"/>
        <end position="831"/>
    </location>
</feature>
<dbReference type="Gene3D" id="1.10.10.720">
    <property type="entry name" value="leucyl-tRNA synthetase"/>
    <property type="match status" value="1"/>
</dbReference>
<evidence type="ECO:0000256" key="5">
    <source>
        <dbReference type="ARBA" id="ARBA00022840"/>
    </source>
</evidence>